<dbReference type="RefSeq" id="WP_378994620.1">
    <property type="nucleotide sequence ID" value="NZ_JBHSMT010000006.1"/>
</dbReference>
<keyword evidence="6 8" id="KW-1133">Transmembrane helix</keyword>
<evidence type="ECO:0000256" key="4">
    <source>
        <dbReference type="ARBA" id="ARBA00022475"/>
    </source>
</evidence>
<name>A0ABW0M5D2_9BURK</name>
<evidence type="ECO:0000256" key="5">
    <source>
        <dbReference type="ARBA" id="ARBA00022692"/>
    </source>
</evidence>
<feature type="transmembrane region" description="Helical" evidence="8">
    <location>
        <begin position="357"/>
        <end position="375"/>
    </location>
</feature>
<dbReference type="PROSITE" id="PS51012">
    <property type="entry name" value="ABC_TM2"/>
    <property type="match status" value="1"/>
</dbReference>
<evidence type="ECO:0000256" key="2">
    <source>
        <dbReference type="ARBA" id="ARBA00007783"/>
    </source>
</evidence>
<dbReference type="PANTHER" id="PTHR30294:SF29">
    <property type="entry name" value="MULTIDRUG ABC TRANSPORTER PERMEASE YBHS-RELATED"/>
    <property type="match status" value="1"/>
</dbReference>
<protein>
    <submittedName>
        <fullName evidence="10">ABC transporter permease</fullName>
    </submittedName>
</protein>
<evidence type="ECO:0000256" key="3">
    <source>
        <dbReference type="ARBA" id="ARBA00022448"/>
    </source>
</evidence>
<evidence type="ECO:0000259" key="9">
    <source>
        <dbReference type="PROSITE" id="PS51012"/>
    </source>
</evidence>
<keyword evidence="11" id="KW-1185">Reference proteome</keyword>
<sequence>MNRFSDLSFRRWWSIVLKEFLQLMRDRVTVRMITMIPIMQMLLFGFAINSDPKHMPTAVIAADHSEFTRSFIAAMTASSYFNIVATLTDEEAGRAALAQGKVQFVLNIPPDFTRALLRGERPALLVEADATDPTATAIALGALPQLAQAVADRDLTGPLAKFGGGAPAFEVRVHRLYNPEGISQYNVVPGLMGVILSMTMVMMTGLAMTRERERGTMENLLATPVKPIEMMTGKIMPYIAIGLIQASIVLLGARFLFHVPFAGSVAAIYLAALLFIGASLTVGITLSSIAQNQLQAMQLTMFYFLPNILLSGFMFPFQGMPKWAQFIGNLLPLTYFNRLIRGILLKGNGWADLWPNVWPLIVFTIIVMAIAVRFYRRTLD</sequence>
<evidence type="ECO:0000313" key="10">
    <source>
        <dbReference type="EMBL" id="MFC5472811.1"/>
    </source>
</evidence>
<keyword evidence="4" id="KW-1003">Cell membrane</keyword>
<feature type="domain" description="ABC transmembrane type-2" evidence="9">
    <location>
        <begin position="149"/>
        <end position="378"/>
    </location>
</feature>
<feature type="transmembrane region" description="Helical" evidence="8">
    <location>
        <begin position="28"/>
        <end position="48"/>
    </location>
</feature>
<dbReference type="EMBL" id="JBHSMT010000006">
    <property type="protein sequence ID" value="MFC5472811.1"/>
    <property type="molecule type" value="Genomic_DNA"/>
</dbReference>
<dbReference type="InterPro" id="IPR051449">
    <property type="entry name" value="ABC-2_transporter_component"/>
</dbReference>
<reference evidence="11" key="1">
    <citation type="journal article" date="2019" name="Int. J. Syst. Evol. Microbiol.">
        <title>The Global Catalogue of Microorganisms (GCM) 10K type strain sequencing project: providing services to taxonomists for standard genome sequencing and annotation.</title>
        <authorList>
            <consortium name="The Broad Institute Genomics Platform"/>
            <consortium name="The Broad Institute Genome Sequencing Center for Infectious Disease"/>
            <person name="Wu L."/>
            <person name="Ma J."/>
        </authorList>
    </citation>
    <scope>NUCLEOTIDE SEQUENCE [LARGE SCALE GENOMIC DNA]</scope>
    <source>
        <strain evidence="11">JCM 17066</strain>
    </source>
</reference>
<gene>
    <name evidence="10" type="ORF">ACFPM8_02460</name>
</gene>
<evidence type="ECO:0000256" key="7">
    <source>
        <dbReference type="ARBA" id="ARBA00023136"/>
    </source>
</evidence>
<evidence type="ECO:0000256" key="8">
    <source>
        <dbReference type="SAM" id="Phobius"/>
    </source>
</evidence>
<dbReference type="Gene3D" id="3.40.1710.10">
    <property type="entry name" value="abc type-2 transporter like domain"/>
    <property type="match status" value="1"/>
</dbReference>
<proteinExistence type="inferred from homology"/>
<dbReference type="InterPro" id="IPR013525">
    <property type="entry name" value="ABC2_TM"/>
</dbReference>
<dbReference type="Pfam" id="PF12698">
    <property type="entry name" value="ABC2_membrane_3"/>
    <property type="match status" value="1"/>
</dbReference>
<evidence type="ECO:0000256" key="6">
    <source>
        <dbReference type="ARBA" id="ARBA00022989"/>
    </source>
</evidence>
<evidence type="ECO:0000313" key="11">
    <source>
        <dbReference type="Proteomes" id="UP001596045"/>
    </source>
</evidence>
<feature type="transmembrane region" description="Helical" evidence="8">
    <location>
        <begin position="263"/>
        <end position="287"/>
    </location>
</feature>
<feature type="transmembrane region" description="Helical" evidence="8">
    <location>
        <begin position="299"/>
        <end position="317"/>
    </location>
</feature>
<feature type="transmembrane region" description="Helical" evidence="8">
    <location>
        <begin position="235"/>
        <end position="257"/>
    </location>
</feature>
<comment type="caution">
    <text evidence="10">The sequence shown here is derived from an EMBL/GenBank/DDBJ whole genome shotgun (WGS) entry which is preliminary data.</text>
</comment>
<keyword evidence="5 8" id="KW-0812">Transmembrane</keyword>
<keyword evidence="7 8" id="KW-0472">Membrane</keyword>
<comment type="similarity">
    <text evidence="2">Belongs to the ABC-2 integral membrane protein family.</text>
</comment>
<comment type="subcellular location">
    <subcellularLocation>
        <location evidence="1">Cell membrane</location>
        <topology evidence="1">Multi-pass membrane protein</topology>
    </subcellularLocation>
</comment>
<organism evidence="10 11">
    <name type="scientific">Paraherbaspirillum soli</name>
    <dbReference type="NCBI Taxonomy" id="631222"/>
    <lineage>
        <taxon>Bacteria</taxon>
        <taxon>Pseudomonadati</taxon>
        <taxon>Pseudomonadota</taxon>
        <taxon>Betaproteobacteria</taxon>
        <taxon>Burkholderiales</taxon>
        <taxon>Oxalobacteraceae</taxon>
        <taxon>Paraherbaspirillum</taxon>
    </lineage>
</organism>
<accession>A0ABW0M5D2</accession>
<evidence type="ECO:0000256" key="1">
    <source>
        <dbReference type="ARBA" id="ARBA00004651"/>
    </source>
</evidence>
<feature type="transmembrane region" description="Helical" evidence="8">
    <location>
        <begin position="187"/>
        <end position="208"/>
    </location>
</feature>
<keyword evidence="3" id="KW-0813">Transport</keyword>
<dbReference type="PANTHER" id="PTHR30294">
    <property type="entry name" value="MEMBRANE COMPONENT OF ABC TRANSPORTER YHHJ-RELATED"/>
    <property type="match status" value="1"/>
</dbReference>
<dbReference type="Proteomes" id="UP001596045">
    <property type="component" value="Unassembled WGS sequence"/>
</dbReference>
<dbReference type="InterPro" id="IPR047817">
    <property type="entry name" value="ABC2_TM_bact-type"/>
</dbReference>